<name>A0ACC2RPH6_9FUNG</name>
<reference evidence="1" key="1">
    <citation type="submission" date="2022-04" db="EMBL/GenBank/DDBJ databases">
        <title>Genome of the entomopathogenic fungus Entomophthora muscae.</title>
        <authorList>
            <person name="Elya C."/>
            <person name="Lovett B.R."/>
            <person name="Lee E."/>
            <person name="Macias A.M."/>
            <person name="Hajek A.E."/>
            <person name="De Bivort B.L."/>
            <person name="Kasson M.T."/>
            <person name="De Fine Licht H.H."/>
            <person name="Stajich J.E."/>
        </authorList>
    </citation>
    <scope>NUCLEOTIDE SEQUENCE</scope>
    <source>
        <strain evidence="1">Berkeley</strain>
    </source>
</reference>
<evidence type="ECO:0000313" key="1">
    <source>
        <dbReference type="EMBL" id="KAJ9051984.1"/>
    </source>
</evidence>
<organism evidence="1 2">
    <name type="scientific">Entomophthora muscae</name>
    <dbReference type="NCBI Taxonomy" id="34485"/>
    <lineage>
        <taxon>Eukaryota</taxon>
        <taxon>Fungi</taxon>
        <taxon>Fungi incertae sedis</taxon>
        <taxon>Zoopagomycota</taxon>
        <taxon>Entomophthoromycotina</taxon>
        <taxon>Entomophthoromycetes</taxon>
        <taxon>Entomophthorales</taxon>
        <taxon>Entomophthoraceae</taxon>
        <taxon>Entomophthora</taxon>
    </lineage>
</organism>
<accession>A0ACC2RPH6</accession>
<dbReference type="Proteomes" id="UP001165960">
    <property type="component" value="Unassembled WGS sequence"/>
</dbReference>
<proteinExistence type="predicted"/>
<comment type="caution">
    <text evidence="1">The sequence shown here is derived from an EMBL/GenBank/DDBJ whole genome shotgun (WGS) entry which is preliminary data.</text>
</comment>
<gene>
    <name evidence="1" type="primary">ssh4_16</name>
    <name evidence="1" type="ORF">DSO57_1038706</name>
</gene>
<keyword evidence="2" id="KW-1185">Reference proteome</keyword>
<evidence type="ECO:0000313" key="2">
    <source>
        <dbReference type="Proteomes" id="UP001165960"/>
    </source>
</evidence>
<protein>
    <submittedName>
        <fullName evidence="1">Protein ssh4</fullName>
    </submittedName>
</protein>
<dbReference type="EMBL" id="QTSX02006910">
    <property type="protein sequence ID" value="KAJ9051984.1"/>
    <property type="molecule type" value="Genomic_DNA"/>
</dbReference>
<sequence>MLQIKPIVFLFLLRASALPFYPDEQKHLSALDYFLLTFFTLFVFYAVVRITWAVICCFVPEPSFNFDGWTEEETQSYDLARAFEAAHPPNSIPTDITPDQRQLIQEKGVYAWSFISDMDQNVMINDRTEVTFLGGEVCVQTNLPISKQQPIYYFEVKMFEKPAGTKVGLGVATKPYPSWRFPGFNKTSIGYISSTGRKHFNDPFDGFEFGSTYSEGDVIGCGYRPRSGTIFFTKNGVKVGDAFSGLKCNLFPTIAAYGPCSLHVNLGQMGFVFIEANVGKWGLAPCEGSLLPPPAYGLDQDTILLEISPGPQSTSQVSAANVQKPPSYIGMLAPRLPSITVSSPPPSYLEGSSERAPLLGDYDSDE</sequence>